<dbReference type="PANTHER" id="PTHR46648:SF2">
    <property type="entry name" value="HIT DOMAIN-CONTAINING PROTEIN"/>
    <property type="match status" value="1"/>
</dbReference>
<feature type="compositionally biased region" description="Acidic residues" evidence="2">
    <location>
        <begin position="137"/>
        <end position="160"/>
    </location>
</feature>
<dbReference type="InterPro" id="IPR011146">
    <property type="entry name" value="HIT-like"/>
</dbReference>
<feature type="region of interest" description="Disordered" evidence="2">
    <location>
        <begin position="127"/>
        <end position="161"/>
    </location>
</feature>
<gene>
    <name evidence="4" type="ORF">IWX46DRAFT_353272</name>
</gene>
<dbReference type="InterPro" id="IPR036265">
    <property type="entry name" value="HIT-like_sf"/>
</dbReference>
<reference evidence="4 5" key="1">
    <citation type="submission" date="2024-04" db="EMBL/GenBank/DDBJ databases">
        <title>Phyllosticta paracitricarpa is synonymous to the EU quarantine fungus P. citricarpa based on phylogenomic analyses.</title>
        <authorList>
            <consortium name="Lawrence Berkeley National Laboratory"/>
            <person name="Van Ingen-Buijs V.A."/>
            <person name="Van Westerhoven A.C."/>
            <person name="Haridas S."/>
            <person name="Skiadas P."/>
            <person name="Martin F."/>
            <person name="Groenewald J.Z."/>
            <person name="Crous P.W."/>
            <person name="Seidl M.F."/>
        </authorList>
    </citation>
    <scope>NUCLEOTIDE SEQUENCE [LARGE SCALE GENOMIC DNA]</scope>
    <source>
        <strain evidence="4 5">CBS 122670</strain>
    </source>
</reference>
<keyword evidence="5" id="KW-1185">Reference proteome</keyword>
<protein>
    <submittedName>
        <fullName evidence="4">HIT-like domain-containing protein</fullName>
    </submittedName>
</protein>
<feature type="domain" description="HIT" evidence="3">
    <location>
        <begin position="81"/>
        <end position="215"/>
    </location>
</feature>
<comment type="caution">
    <text evidence="4">The sequence shown here is derived from an EMBL/GenBank/DDBJ whole genome shotgun (WGS) entry which is preliminary data.</text>
</comment>
<dbReference type="Pfam" id="PF01230">
    <property type="entry name" value="HIT"/>
    <property type="match status" value="2"/>
</dbReference>
<evidence type="ECO:0000256" key="1">
    <source>
        <dbReference type="PROSITE-ProRule" id="PRU00464"/>
    </source>
</evidence>
<dbReference type="PROSITE" id="PS51084">
    <property type="entry name" value="HIT_2"/>
    <property type="match status" value="1"/>
</dbReference>
<organism evidence="4 5">
    <name type="scientific">Phyllosticta citricarpa</name>
    <dbReference type="NCBI Taxonomy" id="55181"/>
    <lineage>
        <taxon>Eukaryota</taxon>
        <taxon>Fungi</taxon>
        <taxon>Dikarya</taxon>
        <taxon>Ascomycota</taxon>
        <taxon>Pezizomycotina</taxon>
        <taxon>Dothideomycetes</taxon>
        <taxon>Dothideomycetes incertae sedis</taxon>
        <taxon>Botryosphaeriales</taxon>
        <taxon>Phyllostictaceae</taxon>
        <taxon>Phyllosticta</taxon>
    </lineage>
</organism>
<dbReference type="EMBL" id="JBBPDW010000050">
    <property type="protein sequence ID" value="KAK7532626.1"/>
    <property type="molecule type" value="Genomic_DNA"/>
</dbReference>
<dbReference type="SUPFAM" id="SSF54197">
    <property type="entry name" value="HIT-like"/>
    <property type="match status" value="1"/>
</dbReference>
<evidence type="ECO:0000313" key="4">
    <source>
        <dbReference type="EMBL" id="KAK7532626.1"/>
    </source>
</evidence>
<sequence length="273" mass="30539">MSEPKELAQLYPQSCPFCSIAAAYPHQESSTTPTHQHQNQNQNQQQPLLQQQWLSQQQRQSPESSNANSNLTLLSSIPSPSSIDPSRVSPAAYVVLSAPRVLAFLDIMPMTRGHLLVTTRRHRRKVEDLVGGRAGGEEEDDGDRIGEEDEDEDEDADGEEGRDVGFWLPLLAKTVAAVTGVSDYNIVQNNGARAAQVVPHVHFHIIPRPESLPALQNKSWTMFGRGQREELDDDDAAALAARMRDVLGAEVARVVWRRERRMRRRRRRGAGKL</sequence>
<dbReference type="InterPro" id="IPR019808">
    <property type="entry name" value="Histidine_triad_CS"/>
</dbReference>
<evidence type="ECO:0000259" key="3">
    <source>
        <dbReference type="PROSITE" id="PS51084"/>
    </source>
</evidence>
<evidence type="ECO:0000256" key="2">
    <source>
        <dbReference type="SAM" id="MobiDB-lite"/>
    </source>
</evidence>
<feature type="compositionally biased region" description="Low complexity" evidence="2">
    <location>
        <begin position="30"/>
        <end position="86"/>
    </location>
</feature>
<dbReference type="Gene3D" id="3.30.428.10">
    <property type="entry name" value="HIT-like"/>
    <property type="match status" value="1"/>
</dbReference>
<dbReference type="PANTHER" id="PTHR46648">
    <property type="entry name" value="HIT FAMILY PROTEIN 1"/>
    <property type="match status" value="1"/>
</dbReference>
<evidence type="ECO:0000313" key="5">
    <source>
        <dbReference type="Proteomes" id="UP001365128"/>
    </source>
</evidence>
<dbReference type="PROSITE" id="PS00892">
    <property type="entry name" value="HIT_1"/>
    <property type="match status" value="1"/>
</dbReference>
<feature type="region of interest" description="Disordered" evidence="2">
    <location>
        <begin position="26"/>
        <end position="86"/>
    </location>
</feature>
<name>A0ABR1LBM0_9PEZI</name>
<dbReference type="InterPro" id="IPR001310">
    <property type="entry name" value="Histidine_triad_HIT"/>
</dbReference>
<dbReference type="Proteomes" id="UP001365128">
    <property type="component" value="Unassembled WGS sequence"/>
</dbReference>
<feature type="short sequence motif" description="Histidine triad motif" evidence="1">
    <location>
        <begin position="200"/>
        <end position="204"/>
    </location>
</feature>
<accession>A0ABR1LBM0</accession>
<proteinExistence type="predicted"/>